<gene>
    <name evidence="1" type="ORF">I4F81_003727</name>
</gene>
<organism evidence="1 2">
    <name type="scientific">Pyropia yezoensis</name>
    <name type="common">Susabi-nori</name>
    <name type="synonym">Porphyra yezoensis</name>
    <dbReference type="NCBI Taxonomy" id="2788"/>
    <lineage>
        <taxon>Eukaryota</taxon>
        <taxon>Rhodophyta</taxon>
        <taxon>Bangiophyceae</taxon>
        <taxon>Bangiales</taxon>
        <taxon>Bangiaceae</taxon>
        <taxon>Pyropia</taxon>
    </lineage>
</organism>
<keyword evidence="2" id="KW-1185">Reference proteome</keyword>
<dbReference type="EMBL" id="CM020618">
    <property type="protein sequence ID" value="KAK1861143.1"/>
    <property type="molecule type" value="Genomic_DNA"/>
</dbReference>
<dbReference type="Proteomes" id="UP000798662">
    <property type="component" value="Chromosome 1"/>
</dbReference>
<evidence type="ECO:0000313" key="2">
    <source>
        <dbReference type="Proteomes" id="UP000798662"/>
    </source>
</evidence>
<sequence length="529" mass="55015">MATTTFRSREEYKRQKELEEARKAGRAAPALDEDGKDINPHIPQYIADAPWYVTRPGAGVSLKHQRDTRGTGVAVPVPRDDVLVTAKLGFEAKRDRWNGYDPTEYNRVIERHAKIDAERRRLRMEAAAAAAAAKAAAAAAGGDAAAAGEKDAAAAGGGGAGSDSDSDDDLARLPALTRRCHRGGSDGSDEDGGEEEAANADKGFRQSDAGEVIMQTKDSGGTRATIRNLRIREDTAKYLRNLDVNSAYYDPKTRAMRADPTPDVSALDKDFAGDNFVRFSGDVQRLGGLELHALKASAAGRDLPHLQADPSLAERAYRDYEAASAALHEKKQAVIAARYGVQTEATVAMSLGGAAADPGAPAAGVDASDEVAVPAVTGTASAALLGGDAGVDPLGGDGAPGERAGALVVDEAAAGLEVDDVPLPAPPSSSRPLDARGIPSSIYGDDVLEGNHTSVWGSGYIAATHTWTRGVWEGDGGVGPTSLSSRLAALNADAGDAASALCFVAAVDDWRWLWGDVIQGGVAAPRVKF</sequence>
<accession>A0ACC3BTA0</accession>
<protein>
    <submittedName>
        <fullName evidence="1">Uncharacterized protein</fullName>
    </submittedName>
</protein>
<reference evidence="1" key="1">
    <citation type="submission" date="2019-11" db="EMBL/GenBank/DDBJ databases">
        <title>Nori genome reveals adaptations in red seaweeds to the harsh intertidal environment.</title>
        <authorList>
            <person name="Wang D."/>
            <person name="Mao Y."/>
        </authorList>
    </citation>
    <scope>NUCLEOTIDE SEQUENCE</scope>
    <source>
        <tissue evidence="1">Gametophyte</tissue>
    </source>
</reference>
<name>A0ACC3BTA0_PYRYE</name>
<evidence type="ECO:0000313" key="1">
    <source>
        <dbReference type="EMBL" id="KAK1861143.1"/>
    </source>
</evidence>
<comment type="caution">
    <text evidence="1">The sequence shown here is derived from an EMBL/GenBank/DDBJ whole genome shotgun (WGS) entry which is preliminary data.</text>
</comment>
<proteinExistence type="predicted"/>